<name>G2I2B8_KOMMN</name>
<keyword evidence="1" id="KW-0812">Transmembrane</keyword>
<dbReference type="STRING" id="634177.GLX_01220"/>
<dbReference type="GO" id="GO:0004803">
    <property type="term" value="F:transposase activity"/>
    <property type="evidence" value="ECO:0007669"/>
    <property type="project" value="InterPro"/>
</dbReference>
<evidence type="ECO:0000313" key="4">
    <source>
        <dbReference type="Proteomes" id="UP000009044"/>
    </source>
</evidence>
<dbReference type="EMBL" id="AP012159">
    <property type="protein sequence ID" value="BAK82534.1"/>
    <property type="molecule type" value="Genomic_DNA"/>
</dbReference>
<dbReference type="Pfam" id="PF01609">
    <property type="entry name" value="DDE_Tnp_1"/>
    <property type="match status" value="1"/>
</dbReference>
<proteinExistence type="predicted"/>
<gene>
    <name evidence="3" type="ordered locus">GLX_01220</name>
</gene>
<evidence type="ECO:0000313" key="3">
    <source>
        <dbReference type="EMBL" id="BAK82534.1"/>
    </source>
</evidence>
<organism evidence="3 4">
    <name type="scientific">Komagataeibacter medellinensis (strain NBRC 3288 / BCRC 11682 / LMG 1693 / Kondo 51)</name>
    <name type="common">Gluconacetobacter medellinensis</name>
    <dbReference type="NCBI Taxonomy" id="634177"/>
    <lineage>
        <taxon>Bacteria</taxon>
        <taxon>Pseudomonadati</taxon>
        <taxon>Pseudomonadota</taxon>
        <taxon>Alphaproteobacteria</taxon>
        <taxon>Acetobacterales</taxon>
        <taxon>Acetobacteraceae</taxon>
        <taxon>Komagataeibacter</taxon>
    </lineage>
</organism>
<accession>G2I2B8</accession>
<dbReference type="AlphaFoldDB" id="G2I2B8"/>
<dbReference type="eggNOG" id="COG3293">
    <property type="taxonomic scope" value="Bacteria"/>
</dbReference>
<evidence type="ECO:0000256" key="1">
    <source>
        <dbReference type="SAM" id="Phobius"/>
    </source>
</evidence>
<dbReference type="KEGG" id="gxy:GLX_01220"/>
<feature type="domain" description="Transposase IS4-like" evidence="2">
    <location>
        <begin position="5"/>
        <end position="106"/>
    </location>
</feature>
<feature type="transmembrane region" description="Helical" evidence="1">
    <location>
        <begin position="15"/>
        <end position="35"/>
    </location>
</feature>
<reference evidence="4" key="1">
    <citation type="journal article" date="2011" name="J. Bacteriol.">
        <title>Complete genome sequence of NBRC 3288, a unique cellulose-nonproducing strain of Gluconacetobacter xylinus isolated from vinegar.</title>
        <authorList>
            <person name="Ogino H."/>
            <person name="Azuma Y."/>
            <person name="Hosoyama A."/>
            <person name="Nakazawa H."/>
            <person name="Matsutani M."/>
            <person name="Hasegawa A."/>
            <person name="Otsuyama K."/>
            <person name="Matsushita K."/>
            <person name="Fujita N."/>
            <person name="Shirai M."/>
        </authorList>
    </citation>
    <scope>NUCLEOTIDE SEQUENCE [LARGE SCALE GENOMIC DNA]</scope>
    <source>
        <strain evidence="4">NBRC 3288 / BCRC 11682 / LMG 1693</strain>
    </source>
</reference>
<dbReference type="InterPro" id="IPR002559">
    <property type="entry name" value="Transposase_11"/>
</dbReference>
<keyword evidence="1" id="KW-0472">Membrane</keyword>
<dbReference type="PANTHER" id="PTHR30007">
    <property type="entry name" value="PHP DOMAIN PROTEIN"/>
    <property type="match status" value="1"/>
</dbReference>
<evidence type="ECO:0000259" key="2">
    <source>
        <dbReference type="Pfam" id="PF01609"/>
    </source>
</evidence>
<keyword evidence="1" id="KW-1133">Transmembrane helix</keyword>
<dbReference type="PANTHER" id="PTHR30007:SF0">
    <property type="entry name" value="TRANSPOSASE"/>
    <property type="match status" value="1"/>
</dbReference>
<dbReference type="HOGENOM" id="CLU_055261_0_2_5"/>
<dbReference type="PATRIC" id="fig|634177.7.peg.123"/>
<dbReference type="GO" id="GO:0003677">
    <property type="term" value="F:DNA binding"/>
    <property type="evidence" value="ECO:0007669"/>
    <property type="project" value="InterPro"/>
</dbReference>
<sequence>MEATVHATDIQDRDGGVMLMATLFGLYPFLLKLYANAGYQGAKFQQGLAHVCHSVNVEIVRRCDVGKFVVLPKRWIVERTIAWLNRCRRLSRDWECLNCNALVFLRWASVRMMLRRLCNHTS</sequence>
<dbReference type="GO" id="GO:0006313">
    <property type="term" value="P:DNA transposition"/>
    <property type="evidence" value="ECO:0007669"/>
    <property type="project" value="InterPro"/>
</dbReference>
<protein>
    <submittedName>
        <fullName evidence="3">Transposase</fullName>
    </submittedName>
</protein>
<dbReference type="Proteomes" id="UP000009044">
    <property type="component" value="Chromosome"/>
</dbReference>